<dbReference type="Pfam" id="PF13977">
    <property type="entry name" value="TetR_C_6"/>
    <property type="match status" value="1"/>
</dbReference>
<feature type="domain" description="HTH tetR-type" evidence="6">
    <location>
        <begin position="10"/>
        <end position="70"/>
    </location>
</feature>
<dbReference type="PANTHER" id="PTHR30055:SF234">
    <property type="entry name" value="HTH-TYPE TRANSCRIPTIONAL REGULATOR BETI"/>
    <property type="match status" value="1"/>
</dbReference>
<dbReference type="KEGG" id="cfi:Celf_2735"/>
<dbReference type="eggNOG" id="COG1309">
    <property type="taxonomic scope" value="Bacteria"/>
</dbReference>
<dbReference type="Proteomes" id="UP000008460">
    <property type="component" value="Chromosome"/>
</dbReference>
<evidence type="ECO:0000313" key="8">
    <source>
        <dbReference type="Proteomes" id="UP000008460"/>
    </source>
</evidence>
<dbReference type="SUPFAM" id="SSF48498">
    <property type="entry name" value="Tetracyclin repressor-like, C-terminal domain"/>
    <property type="match status" value="1"/>
</dbReference>
<evidence type="ECO:0000256" key="3">
    <source>
        <dbReference type="ARBA" id="ARBA00023125"/>
    </source>
</evidence>
<dbReference type="GO" id="GO:0000976">
    <property type="term" value="F:transcription cis-regulatory region binding"/>
    <property type="evidence" value="ECO:0007669"/>
    <property type="project" value="TreeGrafter"/>
</dbReference>
<keyword evidence="3 5" id="KW-0238">DNA-binding</keyword>
<accession>F4H798</accession>
<evidence type="ECO:0000256" key="2">
    <source>
        <dbReference type="ARBA" id="ARBA00023015"/>
    </source>
</evidence>
<dbReference type="GO" id="GO:0003700">
    <property type="term" value="F:DNA-binding transcription factor activity"/>
    <property type="evidence" value="ECO:0007669"/>
    <property type="project" value="TreeGrafter"/>
</dbReference>
<dbReference type="InterPro" id="IPR050109">
    <property type="entry name" value="HTH-type_TetR-like_transc_reg"/>
</dbReference>
<proteinExistence type="predicted"/>
<dbReference type="HOGENOM" id="CLU_069356_15_12_11"/>
<dbReference type="EMBL" id="CP002666">
    <property type="protein sequence ID" value="AEE46859.1"/>
    <property type="molecule type" value="Genomic_DNA"/>
</dbReference>
<dbReference type="AlphaFoldDB" id="F4H798"/>
<keyword evidence="1" id="KW-0678">Repressor</keyword>
<gene>
    <name evidence="7" type="ordered locus">Celf_2735</name>
</gene>
<protein>
    <submittedName>
        <fullName evidence="7">Regulatory protein TetR</fullName>
    </submittedName>
</protein>
<dbReference type="PANTHER" id="PTHR30055">
    <property type="entry name" value="HTH-TYPE TRANSCRIPTIONAL REGULATOR RUTR"/>
    <property type="match status" value="1"/>
</dbReference>
<sequence length="197" mass="21279">MPKVTDEYRAARRDEIADAALRAFRRGGFQGTSMADIISEAGLSAGAIYGHFASKNALVVEVASRIVGARVEEIARLADTDPMPPPPHVPRLLVTAVRREIGDPAVLLQLWGESVTDPEIRELAGRTIARLADILRGYVSLWHQRAHGTPPDEADALAAAQVPLLLAVVQGLVVQSSLGPDFDEDAYLAAVERYLPR</sequence>
<dbReference type="InterPro" id="IPR001647">
    <property type="entry name" value="HTH_TetR"/>
</dbReference>
<dbReference type="Gene3D" id="1.10.357.10">
    <property type="entry name" value="Tetracycline Repressor, domain 2"/>
    <property type="match status" value="1"/>
</dbReference>
<keyword evidence="2" id="KW-0805">Transcription regulation</keyword>
<dbReference type="RefSeq" id="WP_013771885.1">
    <property type="nucleotide sequence ID" value="NC_015514.1"/>
</dbReference>
<dbReference type="PROSITE" id="PS50977">
    <property type="entry name" value="HTH_TETR_2"/>
    <property type="match status" value="1"/>
</dbReference>
<dbReference type="InterPro" id="IPR023772">
    <property type="entry name" value="DNA-bd_HTH_TetR-type_CS"/>
</dbReference>
<feature type="DNA-binding region" description="H-T-H motif" evidence="5">
    <location>
        <begin position="33"/>
        <end position="52"/>
    </location>
</feature>
<dbReference type="SUPFAM" id="SSF46689">
    <property type="entry name" value="Homeodomain-like"/>
    <property type="match status" value="1"/>
</dbReference>
<dbReference type="PROSITE" id="PS01081">
    <property type="entry name" value="HTH_TETR_1"/>
    <property type="match status" value="1"/>
</dbReference>
<dbReference type="Pfam" id="PF00440">
    <property type="entry name" value="TetR_N"/>
    <property type="match status" value="1"/>
</dbReference>
<evidence type="ECO:0000313" key="7">
    <source>
        <dbReference type="EMBL" id="AEE46859.1"/>
    </source>
</evidence>
<dbReference type="PRINTS" id="PR00455">
    <property type="entry name" value="HTHTETR"/>
</dbReference>
<evidence type="ECO:0000256" key="4">
    <source>
        <dbReference type="ARBA" id="ARBA00023163"/>
    </source>
</evidence>
<dbReference type="InterPro" id="IPR009057">
    <property type="entry name" value="Homeodomain-like_sf"/>
</dbReference>
<evidence type="ECO:0000256" key="5">
    <source>
        <dbReference type="PROSITE-ProRule" id="PRU00335"/>
    </source>
</evidence>
<name>F4H798_CELFA</name>
<evidence type="ECO:0000256" key="1">
    <source>
        <dbReference type="ARBA" id="ARBA00022491"/>
    </source>
</evidence>
<dbReference type="InterPro" id="IPR039538">
    <property type="entry name" value="BetI_C"/>
</dbReference>
<reference evidence="7 8" key="1">
    <citation type="submission" date="2011-04" db="EMBL/GenBank/DDBJ databases">
        <title>Complete sequence of Cellulomonas fimi ATCC 484.</title>
        <authorList>
            <consortium name="US DOE Joint Genome Institute"/>
            <person name="Lucas S."/>
            <person name="Han J."/>
            <person name="Lapidus A."/>
            <person name="Cheng J.-F."/>
            <person name="Goodwin L."/>
            <person name="Pitluck S."/>
            <person name="Peters L."/>
            <person name="Chertkov O."/>
            <person name="Detter J.C."/>
            <person name="Han C."/>
            <person name="Tapia R."/>
            <person name="Land M."/>
            <person name="Hauser L."/>
            <person name="Kyrpides N."/>
            <person name="Ivanova N."/>
            <person name="Ovchinnikova G."/>
            <person name="Pagani I."/>
            <person name="Mead D."/>
            <person name="Brumm P."/>
            <person name="Woyke T."/>
        </authorList>
    </citation>
    <scope>NUCLEOTIDE SEQUENCE [LARGE SCALE GENOMIC DNA]</scope>
    <source>
        <strain evidence="8">ATCC 484 / DSM 20113 / JCM 1341 / NBRC 15513 / NCIMB 8980 / NCTC 7547</strain>
    </source>
</reference>
<keyword evidence="4" id="KW-0804">Transcription</keyword>
<organism evidence="7 8">
    <name type="scientific">Cellulomonas fimi (strain ATCC 484 / DSM 20113 / JCM 1341 / CCUG 24087 / LMG 16345 / NBRC 15513 / NCIMB 8980 / NCTC 7547 / NRS-133)</name>
    <dbReference type="NCBI Taxonomy" id="590998"/>
    <lineage>
        <taxon>Bacteria</taxon>
        <taxon>Bacillati</taxon>
        <taxon>Actinomycetota</taxon>
        <taxon>Actinomycetes</taxon>
        <taxon>Micrococcales</taxon>
        <taxon>Cellulomonadaceae</taxon>
        <taxon>Cellulomonas</taxon>
    </lineage>
</organism>
<dbReference type="InterPro" id="IPR036271">
    <property type="entry name" value="Tet_transcr_reg_TetR-rel_C_sf"/>
</dbReference>
<keyword evidence="8" id="KW-1185">Reference proteome</keyword>
<evidence type="ECO:0000259" key="6">
    <source>
        <dbReference type="PROSITE" id="PS50977"/>
    </source>
</evidence>